<protein>
    <submittedName>
        <fullName evidence="1">Uncharacterized protein</fullName>
    </submittedName>
</protein>
<dbReference type="AlphaFoldDB" id="A0A7S3EC03"/>
<gene>
    <name evidence="1" type="ORF">RMAR00112_LOCUS10114</name>
</gene>
<name>A0A7S3EC03_9RHOD</name>
<proteinExistence type="predicted"/>
<accession>A0A7S3EC03</accession>
<sequence>MPVVQEFLESKNLMPKDPESAELVKKTWAKCVATVANVKKGVFSRSSLSLRPNFTAVHFKASKPLTANDVTAAVGKAVKNAEGKLENIISFSQGAIADVPEELKVSLLE</sequence>
<dbReference type="EMBL" id="HBHW01012910">
    <property type="protein sequence ID" value="CAE0042149.1"/>
    <property type="molecule type" value="Transcribed_RNA"/>
</dbReference>
<organism evidence="1">
    <name type="scientific">Rhodosorus marinus</name>
    <dbReference type="NCBI Taxonomy" id="101924"/>
    <lineage>
        <taxon>Eukaryota</taxon>
        <taxon>Rhodophyta</taxon>
        <taxon>Stylonematophyceae</taxon>
        <taxon>Stylonematales</taxon>
        <taxon>Stylonemataceae</taxon>
        <taxon>Rhodosorus</taxon>
    </lineage>
</organism>
<reference evidence="1" key="1">
    <citation type="submission" date="2021-01" db="EMBL/GenBank/DDBJ databases">
        <authorList>
            <person name="Corre E."/>
            <person name="Pelletier E."/>
            <person name="Niang G."/>
            <person name="Scheremetjew M."/>
            <person name="Finn R."/>
            <person name="Kale V."/>
            <person name="Holt S."/>
            <person name="Cochrane G."/>
            <person name="Meng A."/>
            <person name="Brown T."/>
            <person name="Cohen L."/>
        </authorList>
    </citation>
    <scope>NUCLEOTIDE SEQUENCE</scope>
    <source>
        <strain evidence="1">CCMP 769</strain>
    </source>
</reference>
<evidence type="ECO:0000313" key="1">
    <source>
        <dbReference type="EMBL" id="CAE0042149.1"/>
    </source>
</evidence>